<feature type="region of interest" description="Disordered" evidence="1">
    <location>
        <begin position="37"/>
        <end position="141"/>
    </location>
</feature>
<feature type="compositionally biased region" description="Low complexity" evidence="1">
    <location>
        <begin position="81"/>
        <end position="121"/>
    </location>
</feature>
<evidence type="ECO:0000256" key="1">
    <source>
        <dbReference type="SAM" id="MobiDB-lite"/>
    </source>
</evidence>
<protein>
    <submittedName>
        <fullName evidence="2">Uncharacterized protein</fullName>
    </submittedName>
</protein>
<dbReference type="EMBL" id="LATX01002447">
    <property type="protein sequence ID" value="KTB29173.1"/>
    <property type="molecule type" value="Genomic_DNA"/>
</dbReference>
<accession>A0A0W0EYR8</accession>
<evidence type="ECO:0000313" key="2">
    <source>
        <dbReference type="EMBL" id="KTB29173.1"/>
    </source>
</evidence>
<feature type="compositionally biased region" description="Polar residues" evidence="1">
    <location>
        <begin position="71"/>
        <end position="80"/>
    </location>
</feature>
<name>A0A0W0EYR8_MONRR</name>
<gene>
    <name evidence="2" type="ORF">WG66_18302</name>
</gene>
<proteinExistence type="predicted"/>
<sequence length="141" mass="15323">MSTLNHSLRSMADSNTSFIGNLKSFFTFTFPHLFAESTPEKYRNSSGKRRRLQSAPDDTAAPPKRTRIDRISSTLAQLPMTSESTSSEQPSSSSSRETSTSSASVPSSRSPSSSDSDTVQRVIIIPRRLSAGDVITPHPTT</sequence>
<comment type="caution">
    <text evidence="2">The sequence shown here is derived from an EMBL/GenBank/DDBJ whole genome shotgun (WGS) entry which is preliminary data.</text>
</comment>
<dbReference type="Proteomes" id="UP000054988">
    <property type="component" value="Unassembled WGS sequence"/>
</dbReference>
<dbReference type="AlphaFoldDB" id="A0A0W0EYR8"/>
<reference evidence="2 3" key="1">
    <citation type="submission" date="2015-12" db="EMBL/GenBank/DDBJ databases">
        <title>Draft genome sequence of Moniliophthora roreri, the causal agent of frosty pod rot of cacao.</title>
        <authorList>
            <person name="Aime M.C."/>
            <person name="Diaz-Valderrama J.R."/>
            <person name="Kijpornyongpan T."/>
            <person name="Phillips-Mora W."/>
        </authorList>
    </citation>
    <scope>NUCLEOTIDE SEQUENCE [LARGE SCALE GENOMIC DNA]</scope>
    <source>
        <strain evidence="2 3">MCA 2952</strain>
    </source>
</reference>
<organism evidence="2 3">
    <name type="scientific">Moniliophthora roreri</name>
    <name type="common">Frosty pod rot fungus</name>
    <name type="synonym">Monilia roreri</name>
    <dbReference type="NCBI Taxonomy" id="221103"/>
    <lineage>
        <taxon>Eukaryota</taxon>
        <taxon>Fungi</taxon>
        <taxon>Dikarya</taxon>
        <taxon>Basidiomycota</taxon>
        <taxon>Agaricomycotina</taxon>
        <taxon>Agaricomycetes</taxon>
        <taxon>Agaricomycetidae</taxon>
        <taxon>Agaricales</taxon>
        <taxon>Marasmiineae</taxon>
        <taxon>Marasmiaceae</taxon>
        <taxon>Moniliophthora</taxon>
    </lineage>
</organism>
<evidence type="ECO:0000313" key="3">
    <source>
        <dbReference type="Proteomes" id="UP000054988"/>
    </source>
</evidence>